<sequence>MAHVIDRDKWAKAPDRWPDHWQGELQCGTYGSKSCLIFNYLQEIGGGARLHMHPYCEIFIIRTGTGLFTVGDRQIEASAGQILIVPPNTPHKFTNIGPGPLETTDIHENGSFITDWLE</sequence>
<dbReference type="InterPro" id="IPR013096">
    <property type="entry name" value="Cupin_2"/>
</dbReference>
<protein>
    <submittedName>
        <fullName evidence="2">Cupin</fullName>
    </submittedName>
</protein>
<dbReference type="InterPro" id="IPR011051">
    <property type="entry name" value="RmlC_Cupin_sf"/>
</dbReference>
<dbReference type="Proteomes" id="UP000215931">
    <property type="component" value="Unassembled WGS sequence"/>
</dbReference>
<dbReference type="RefSeq" id="WP_095519200.1">
    <property type="nucleotide sequence ID" value="NZ_NPKH01000020.1"/>
</dbReference>
<gene>
    <name evidence="2" type="ORF">CIT31_15210</name>
</gene>
<dbReference type="AlphaFoldDB" id="A0A271KJS9"/>
<evidence type="ECO:0000313" key="2">
    <source>
        <dbReference type="EMBL" id="PAP95367.1"/>
    </source>
</evidence>
<comment type="caution">
    <text evidence="2">The sequence shown here is derived from an EMBL/GenBank/DDBJ whole genome shotgun (WGS) entry which is preliminary data.</text>
</comment>
<proteinExistence type="predicted"/>
<accession>A0A271KJS9</accession>
<dbReference type="Pfam" id="PF07883">
    <property type="entry name" value="Cupin_2"/>
    <property type="match status" value="1"/>
</dbReference>
<reference evidence="2 3" key="1">
    <citation type="submission" date="2017-08" db="EMBL/GenBank/DDBJ databases">
        <title>Mesorhizobium wenxinae sp. nov., a novel rhizobial species isolated from root nodules of chickpea (Cicer arietinum L.).</title>
        <authorList>
            <person name="Zhang J."/>
        </authorList>
    </citation>
    <scope>NUCLEOTIDE SEQUENCE [LARGE SCALE GENOMIC DNA]</scope>
    <source>
        <strain evidence="3">WYCCWR 10019</strain>
    </source>
</reference>
<organism evidence="2 3">
    <name type="scientific">Mesorhizobium wenxiniae</name>
    <dbReference type="NCBI Taxonomy" id="2014805"/>
    <lineage>
        <taxon>Bacteria</taxon>
        <taxon>Pseudomonadati</taxon>
        <taxon>Pseudomonadota</taxon>
        <taxon>Alphaproteobacteria</taxon>
        <taxon>Hyphomicrobiales</taxon>
        <taxon>Phyllobacteriaceae</taxon>
        <taxon>Mesorhizobium</taxon>
    </lineage>
</organism>
<dbReference type="SUPFAM" id="SSF51182">
    <property type="entry name" value="RmlC-like cupins"/>
    <property type="match status" value="1"/>
</dbReference>
<dbReference type="Gene3D" id="2.60.120.10">
    <property type="entry name" value="Jelly Rolls"/>
    <property type="match status" value="1"/>
</dbReference>
<dbReference type="InterPro" id="IPR014710">
    <property type="entry name" value="RmlC-like_jellyroll"/>
</dbReference>
<feature type="domain" description="Cupin type-2" evidence="1">
    <location>
        <begin position="45"/>
        <end position="106"/>
    </location>
</feature>
<dbReference type="OrthoDB" id="122936at2"/>
<evidence type="ECO:0000259" key="1">
    <source>
        <dbReference type="Pfam" id="PF07883"/>
    </source>
</evidence>
<evidence type="ECO:0000313" key="3">
    <source>
        <dbReference type="Proteomes" id="UP000215931"/>
    </source>
</evidence>
<keyword evidence="3" id="KW-1185">Reference proteome</keyword>
<name>A0A271KJS9_9HYPH</name>
<dbReference type="EMBL" id="NPKH01000020">
    <property type="protein sequence ID" value="PAP95367.1"/>
    <property type="molecule type" value="Genomic_DNA"/>
</dbReference>